<organism evidence="1 2">
    <name type="scientific">Eumeta variegata</name>
    <name type="common">Bagworm moth</name>
    <name type="synonym">Eumeta japonica</name>
    <dbReference type="NCBI Taxonomy" id="151549"/>
    <lineage>
        <taxon>Eukaryota</taxon>
        <taxon>Metazoa</taxon>
        <taxon>Ecdysozoa</taxon>
        <taxon>Arthropoda</taxon>
        <taxon>Hexapoda</taxon>
        <taxon>Insecta</taxon>
        <taxon>Pterygota</taxon>
        <taxon>Neoptera</taxon>
        <taxon>Endopterygota</taxon>
        <taxon>Lepidoptera</taxon>
        <taxon>Glossata</taxon>
        <taxon>Ditrysia</taxon>
        <taxon>Tineoidea</taxon>
        <taxon>Psychidae</taxon>
        <taxon>Oiketicinae</taxon>
        <taxon>Eumeta</taxon>
    </lineage>
</organism>
<dbReference type="AlphaFoldDB" id="A0A4C1TWV1"/>
<proteinExistence type="predicted"/>
<keyword evidence="2" id="KW-1185">Reference proteome</keyword>
<gene>
    <name evidence="1" type="ORF">EVAR_12992_1</name>
</gene>
<reference evidence="1 2" key="1">
    <citation type="journal article" date="2019" name="Commun. Biol.">
        <title>The bagworm genome reveals a unique fibroin gene that provides high tensile strength.</title>
        <authorList>
            <person name="Kono N."/>
            <person name="Nakamura H."/>
            <person name="Ohtoshi R."/>
            <person name="Tomita M."/>
            <person name="Numata K."/>
            <person name="Arakawa K."/>
        </authorList>
    </citation>
    <scope>NUCLEOTIDE SEQUENCE [LARGE SCALE GENOMIC DNA]</scope>
</reference>
<dbReference type="EMBL" id="BGZK01000098">
    <property type="protein sequence ID" value="GBP18531.1"/>
    <property type="molecule type" value="Genomic_DNA"/>
</dbReference>
<sequence length="162" mass="18996">MDIERVRLQFGSTLEIECRRRRPQSAVEIKNYNGDVIDLFIYNFKRYLKNRQFAPSVLAATATVEEPEVRVAFAARPTHERRSTRGCFFCTSDGSDVFRYMRYVLLQAYDILDTTNREQNQIDIEIEKKIDIVIVRNRLRYCSIEKVKNSFYVSADGVVCEC</sequence>
<name>A0A4C1TWV1_EUMVA</name>
<dbReference type="Proteomes" id="UP000299102">
    <property type="component" value="Unassembled WGS sequence"/>
</dbReference>
<evidence type="ECO:0000313" key="2">
    <source>
        <dbReference type="Proteomes" id="UP000299102"/>
    </source>
</evidence>
<evidence type="ECO:0000313" key="1">
    <source>
        <dbReference type="EMBL" id="GBP18531.1"/>
    </source>
</evidence>
<protein>
    <submittedName>
        <fullName evidence="1">Uncharacterized protein</fullName>
    </submittedName>
</protein>
<accession>A0A4C1TWV1</accession>
<comment type="caution">
    <text evidence="1">The sequence shown here is derived from an EMBL/GenBank/DDBJ whole genome shotgun (WGS) entry which is preliminary data.</text>
</comment>